<feature type="compositionally biased region" description="Polar residues" evidence="1">
    <location>
        <begin position="232"/>
        <end position="248"/>
    </location>
</feature>
<feature type="compositionally biased region" description="Low complexity" evidence="1">
    <location>
        <begin position="99"/>
        <end position="119"/>
    </location>
</feature>
<feature type="region of interest" description="Disordered" evidence="1">
    <location>
        <begin position="134"/>
        <end position="182"/>
    </location>
</feature>
<feature type="region of interest" description="Disordered" evidence="1">
    <location>
        <begin position="85"/>
        <end position="121"/>
    </location>
</feature>
<name>A0A9P5PSA4_9AGAR</name>
<evidence type="ECO:0000313" key="2">
    <source>
        <dbReference type="EMBL" id="KAF9068488.1"/>
    </source>
</evidence>
<dbReference type="AlphaFoldDB" id="A0A9P5PSA4"/>
<dbReference type="EMBL" id="JADNRY010000060">
    <property type="protein sequence ID" value="KAF9068488.1"/>
    <property type="molecule type" value="Genomic_DNA"/>
</dbReference>
<feature type="compositionally biased region" description="Low complexity" evidence="1">
    <location>
        <begin position="168"/>
        <end position="182"/>
    </location>
</feature>
<protein>
    <submittedName>
        <fullName evidence="2">Uncharacterized protein</fullName>
    </submittedName>
</protein>
<dbReference type="Proteomes" id="UP000772434">
    <property type="component" value="Unassembled WGS sequence"/>
</dbReference>
<reference evidence="2" key="1">
    <citation type="submission" date="2020-11" db="EMBL/GenBank/DDBJ databases">
        <authorList>
            <consortium name="DOE Joint Genome Institute"/>
            <person name="Ahrendt S."/>
            <person name="Riley R."/>
            <person name="Andreopoulos W."/>
            <person name="Labutti K."/>
            <person name="Pangilinan J."/>
            <person name="Ruiz-Duenas F.J."/>
            <person name="Barrasa J.M."/>
            <person name="Sanchez-Garcia M."/>
            <person name="Camarero S."/>
            <person name="Miyauchi S."/>
            <person name="Serrano A."/>
            <person name="Linde D."/>
            <person name="Babiker R."/>
            <person name="Drula E."/>
            <person name="Ayuso-Fernandez I."/>
            <person name="Pacheco R."/>
            <person name="Padilla G."/>
            <person name="Ferreira P."/>
            <person name="Barriuso J."/>
            <person name="Kellner H."/>
            <person name="Castanera R."/>
            <person name="Alfaro M."/>
            <person name="Ramirez L."/>
            <person name="Pisabarro A.G."/>
            <person name="Kuo A."/>
            <person name="Tritt A."/>
            <person name="Lipzen A."/>
            <person name="He G."/>
            <person name="Yan M."/>
            <person name="Ng V."/>
            <person name="Cullen D."/>
            <person name="Martin F."/>
            <person name="Rosso M.-N."/>
            <person name="Henrissat B."/>
            <person name="Hibbett D."/>
            <person name="Martinez A.T."/>
            <person name="Grigoriev I.V."/>
        </authorList>
    </citation>
    <scope>NUCLEOTIDE SEQUENCE</scope>
    <source>
        <strain evidence="2">AH 40177</strain>
    </source>
</reference>
<feature type="compositionally biased region" description="Basic and acidic residues" evidence="1">
    <location>
        <begin position="255"/>
        <end position="264"/>
    </location>
</feature>
<feature type="region of interest" description="Disordered" evidence="1">
    <location>
        <begin position="1"/>
        <end position="25"/>
    </location>
</feature>
<evidence type="ECO:0000313" key="3">
    <source>
        <dbReference type="Proteomes" id="UP000772434"/>
    </source>
</evidence>
<sequence>MHSKSNNENGVFDTENNTESSCMEPTVDYHSGHAQDSEHSRLKELEEFHSHRPESIAITPTVIDLTHTPSDTSPREELQGYTLGELDASQPGPNSTAFPETLTSAESSSSTPTIPIIHTNRSIRFRPRVRIASGVRRKRRNSELNSDLGSPVHAYSPDSPEAEGATAVSSPSSSPSSSISVPIRFREDESTVSKWGPLGQRVRLFRKKLHVDRESRGQEARRRYLLMYGDSTRVSPNSSRPVSNQDPSNPRRVHERTPLLDHRSQQLKKSPAAASFRDDEEPPVIDTEREYRTRLNREVDVIYGKWPGRLLNPDWWWWQMKFIVCCNYEDWEPE</sequence>
<organism evidence="2 3">
    <name type="scientific">Rhodocollybia butyracea</name>
    <dbReference type="NCBI Taxonomy" id="206335"/>
    <lineage>
        <taxon>Eukaryota</taxon>
        <taxon>Fungi</taxon>
        <taxon>Dikarya</taxon>
        <taxon>Basidiomycota</taxon>
        <taxon>Agaricomycotina</taxon>
        <taxon>Agaricomycetes</taxon>
        <taxon>Agaricomycetidae</taxon>
        <taxon>Agaricales</taxon>
        <taxon>Marasmiineae</taxon>
        <taxon>Omphalotaceae</taxon>
        <taxon>Rhodocollybia</taxon>
    </lineage>
</organism>
<evidence type="ECO:0000256" key="1">
    <source>
        <dbReference type="SAM" id="MobiDB-lite"/>
    </source>
</evidence>
<accession>A0A9P5PSA4</accession>
<feature type="region of interest" description="Disordered" evidence="1">
    <location>
        <begin position="227"/>
        <end position="285"/>
    </location>
</feature>
<gene>
    <name evidence="2" type="ORF">BDP27DRAFT_1327121</name>
</gene>
<feature type="compositionally biased region" description="Polar residues" evidence="1">
    <location>
        <begin position="1"/>
        <end position="23"/>
    </location>
</feature>
<proteinExistence type="predicted"/>
<comment type="caution">
    <text evidence="2">The sequence shown here is derived from an EMBL/GenBank/DDBJ whole genome shotgun (WGS) entry which is preliminary data.</text>
</comment>
<dbReference type="OrthoDB" id="3270420at2759"/>
<keyword evidence="3" id="KW-1185">Reference proteome</keyword>